<accession>A0A0F4VM17</accession>
<proteinExistence type="predicted"/>
<comment type="caution">
    <text evidence="1">The sequence shown here is derived from an EMBL/GenBank/DDBJ whole genome shotgun (WGS) entry which is preliminary data.</text>
</comment>
<organism evidence="1 2">
    <name type="scientific">Candidatus Liberibacter solanacearum</name>
    <dbReference type="NCBI Taxonomy" id="556287"/>
    <lineage>
        <taxon>Bacteria</taxon>
        <taxon>Pseudomonadati</taxon>
        <taxon>Pseudomonadota</taxon>
        <taxon>Alphaproteobacteria</taxon>
        <taxon>Hyphomicrobiales</taxon>
        <taxon>Rhizobiaceae</taxon>
        <taxon>Liberibacter</taxon>
    </lineage>
</organism>
<protein>
    <submittedName>
        <fullName evidence="1">Uncharacterized protein</fullName>
    </submittedName>
</protein>
<dbReference type="AlphaFoldDB" id="A0A0F4VM17"/>
<name>A0A0F4VM17_9HYPH</name>
<evidence type="ECO:0000313" key="1">
    <source>
        <dbReference type="EMBL" id="KJZ81727.1"/>
    </source>
</evidence>
<reference evidence="1 2" key="1">
    <citation type="journal article" date="2015" name="Phytopathology">
        <title>Genomes of Candidatus Liberibacter solanacearum haplotype A from New Zealand and the USA suggest significant genome plasticity in the species.</title>
        <authorList>
            <person name="Thompson S.M."/>
            <person name="Johnson C.P."/>
            <person name="Lu A.Y."/>
            <person name="Frampton R.A."/>
            <person name="Sullivan K.L."/>
            <person name="Fiers M.W."/>
            <person name="Crowhurst R.N."/>
            <person name="Pitman A.R."/>
            <person name="Scott I."/>
            <person name="Gudmestad N.C."/>
            <person name="Smith G.R."/>
        </authorList>
    </citation>
    <scope>NUCLEOTIDE SEQUENCE [LARGE SCALE GENOMIC DNA]</scope>
    <source>
        <strain evidence="1 2">LsoNZ1</strain>
    </source>
</reference>
<sequence length="44" mass="5111">MGFLCLINPLFTINIAVFIETKIKSFCKLLKAKIIGKIFYLQYI</sequence>
<evidence type="ECO:0000313" key="2">
    <source>
        <dbReference type="Proteomes" id="UP000033731"/>
    </source>
</evidence>
<keyword evidence="2" id="KW-1185">Reference proteome</keyword>
<dbReference type="EMBL" id="JMTK01000002">
    <property type="protein sequence ID" value="KJZ81727.1"/>
    <property type="molecule type" value="Genomic_DNA"/>
</dbReference>
<dbReference type="Proteomes" id="UP000033731">
    <property type="component" value="Unassembled WGS sequence"/>
</dbReference>
<gene>
    <name evidence="1" type="ORF">DJ66_0449</name>
</gene>